<proteinExistence type="predicted"/>
<gene>
    <name evidence="3" type="ORF">A3A16_02295</name>
</gene>
<dbReference type="InterPro" id="IPR008972">
    <property type="entry name" value="Cupredoxin"/>
</dbReference>
<name>A0A1G1ZQ41_9BACT</name>
<dbReference type="Gene3D" id="3.30.60.30">
    <property type="match status" value="1"/>
</dbReference>
<feature type="coiled-coil region" evidence="1">
    <location>
        <begin position="302"/>
        <end position="329"/>
    </location>
</feature>
<dbReference type="Pfam" id="PF18915">
    <property type="entry name" value="DUF5667"/>
    <property type="match status" value="1"/>
</dbReference>
<dbReference type="CDD" id="cd00104">
    <property type="entry name" value="KAZAL_FS"/>
    <property type="match status" value="1"/>
</dbReference>
<evidence type="ECO:0000313" key="3">
    <source>
        <dbReference type="EMBL" id="OGY65870.1"/>
    </source>
</evidence>
<sequence>MLCLKIVGKIVKKNINMKKIFIVLVVAMFLLVGAVNSVGASGACCFSGGECAEATTAQNCTNSGGVRYAGNGTTCDDDPDPCSGTRAVEGVTAQDLEVENAGLLPTNPFYFFKNWTRTIRQVFTFNPVKKAELELEIANQRATEIEKLKSVAPQNIEAITKATANYQKNVERLKARLDGLQETSENPNIARLADQLADRSLKHQELFDELKVKFENNAEFVEGASKAQEAILTAVAVVPEKFEDIAKFGQRLENVVQSQKGEFRELRAAELVDRLEEKFVENTEKKLVEIGEKVEKAVPEDIAKLKEELAKIREENAKLRNEISALKDNFVSKFGARLEAQEIIRAEAAAAPTPVAPAPLQTTIQDLRDLSGDQSRRLKLLDEVREKASPSVKSQLNVARQDVLRQAEEQKEIGAEEAKKMILEAERLINELRGAVSAREGDISNAVRQLLERAEFQLNQARAAYDAQKYGNAFGQANAAAVAAKNALRPLTTTAEDYSRDIASLKNYYDSLIKKIQELNLSEEKYPKLFALVAEAERQLLELSNLINAKADPAKIVDAIRNVKLHLSTIEQLLRELFGVAPVPAVAPAPAQPSAAPQRVVSRCEAVKRNLNELDELLKAGRISEQDYKLKYESLKKELSTCEKESVPSSAPLPTSALPVPVSPSATEVCAQDYSPVCGVNGKTYSNECVANASDVKIQFKGECKEPSAGTAGGAPAPTPAAVTPIDSFFDVFVAIDESGQFSPTTVKVKKGGKVTWTNKSQKSVWPASAIHPTHTVYPGFDALGEINPGKTYSFIFDKVGSWKYHDHLNPGNTGIIEVVE</sequence>
<dbReference type="Gene3D" id="2.60.40.420">
    <property type="entry name" value="Cupredoxins - blue copper proteins"/>
    <property type="match status" value="1"/>
</dbReference>
<dbReference type="InterPro" id="IPR036058">
    <property type="entry name" value="Kazal_dom_sf"/>
</dbReference>
<evidence type="ECO:0000256" key="1">
    <source>
        <dbReference type="SAM" id="Coils"/>
    </source>
</evidence>
<keyword evidence="1" id="KW-0175">Coiled coil</keyword>
<feature type="coiled-coil region" evidence="1">
    <location>
        <begin position="404"/>
        <end position="435"/>
    </location>
</feature>
<evidence type="ECO:0000259" key="2">
    <source>
        <dbReference type="PROSITE" id="PS51465"/>
    </source>
</evidence>
<comment type="caution">
    <text evidence="3">The sequence shown here is derived from an EMBL/GenBank/DDBJ whole genome shotgun (WGS) entry which is preliminary data.</text>
</comment>
<dbReference type="SMART" id="SM00280">
    <property type="entry name" value="KAZAL"/>
    <property type="match status" value="1"/>
</dbReference>
<accession>A0A1G1ZQ41</accession>
<reference evidence="3 4" key="1">
    <citation type="journal article" date="2016" name="Nat. Commun.">
        <title>Thousands of microbial genomes shed light on interconnected biogeochemical processes in an aquifer system.</title>
        <authorList>
            <person name="Anantharaman K."/>
            <person name="Brown C.T."/>
            <person name="Hug L.A."/>
            <person name="Sharon I."/>
            <person name="Castelle C.J."/>
            <person name="Probst A.J."/>
            <person name="Thomas B.C."/>
            <person name="Singh A."/>
            <person name="Wilkins M.J."/>
            <person name="Karaoz U."/>
            <person name="Brodie E.L."/>
            <person name="Williams K.H."/>
            <person name="Hubbard S.S."/>
            <person name="Banfield J.F."/>
        </authorList>
    </citation>
    <scope>NUCLEOTIDE SEQUENCE [LARGE SCALE GENOMIC DNA]</scope>
</reference>
<dbReference type="Proteomes" id="UP000177942">
    <property type="component" value="Unassembled WGS sequence"/>
</dbReference>
<dbReference type="EMBL" id="MHJJ01000006">
    <property type="protein sequence ID" value="OGY65870.1"/>
    <property type="molecule type" value="Genomic_DNA"/>
</dbReference>
<feature type="domain" description="Kazal-like" evidence="2">
    <location>
        <begin position="660"/>
        <end position="706"/>
    </location>
</feature>
<dbReference type="SUPFAM" id="SSF100895">
    <property type="entry name" value="Kazal-type serine protease inhibitors"/>
    <property type="match status" value="1"/>
</dbReference>
<dbReference type="SUPFAM" id="SSF49503">
    <property type="entry name" value="Cupredoxins"/>
    <property type="match status" value="1"/>
</dbReference>
<dbReference type="PROSITE" id="PS51465">
    <property type="entry name" value="KAZAL_2"/>
    <property type="match status" value="1"/>
</dbReference>
<dbReference type="AlphaFoldDB" id="A0A1G1ZQ41"/>
<evidence type="ECO:0000313" key="4">
    <source>
        <dbReference type="Proteomes" id="UP000177942"/>
    </source>
</evidence>
<dbReference type="InterPro" id="IPR002350">
    <property type="entry name" value="Kazal_dom"/>
</dbReference>
<dbReference type="GO" id="GO:0005615">
    <property type="term" value="C:extracellular space"/>
    <property type="evidence" value="ECO:0007669"/>
    <property type="project" value="TreeGrafter"/>
</dbReference>
<dbReference type="InterPro" id="IPR043725">
    <property type="entry name" value="DUF5667"/>
</dbReference>
<protein>
    <recommendedName>
        <fullName evidence="2">Kazal-like domain-containing protein</fullName>
    </recommendedName>
</protein>
<dbReference type="STRING" id="1798407.A3A16_02295"/>
<organism evidence="3 4">
    <name type="scientific">Candidatus Harrisonbacteria bacterium RIFCSPLOWO2_01_FULL_44_18</name>
    <dbReference type="NCBI Taxonomy" id="1798407"/>
    <lineage>
        <taxon>Bacteria</taxon>
        <taxon>Candidatus Harrisoniibacteriota</taxon>
    </lineage>
</organism>
<dbReference type="PANTHER" id="PTHR21131">
    <property type="entry name" value="SERINE-TYPE ENDOPEPTIDASE INHIBITOR"/>
    <property type="match status" value="1"/>
</dbReference>
<dbReference type="Pfam" id="PF00050">
    <property type="entry name" value="Kazal_1"/>
    <property type="match status" value="1"/>
</dbReference>
<feature type="coiled-coil region" evidence="1">
    <location>
        <begin position="128"/>
        <end position="183"/>
    </location>
</feature>
<dbReference type="PANTHER" id="PTHR21131:SF0">
    <property type="entry name" value="GEO10195P1-RELATED"/>
    <property type="match status" value="1"/>
</dbReference>
<dbReference type="InterPro" id="IPR053265">
    <property type="entry name" value="Serpin"/>
</dbReference>